<comment type="similarity">
    <text evidence="1">Belongs to the bacterial ribosomal protein bL9 family.</text>
</comment>
<proteinExistence type="inferred from homology"/>
<dbReference type="GeneID" id="25411846"/>
<dbReference type="GO" id="GO:1990904">
    <property type="term" value="C:ribonucleoprotein complex"/>
    <property type="evidence" value="ECO:0007669"/>
    <property type="project" value="UniProtKB-KW"/>
</dbReference>
<keyword evidence="6" id="KW-1185">Reference proteome</keyword>
<dbReference type="Proteomes" id="UP000027730">
    <property type="component" value="Unassembled WGS sequence"/>
</dbReference>
<dbReference type="AlphaFoldDB" id="A0A074X7H9"/>
<keyword evidence="2" id="KW-0689">Ribosomal protein</keyword>
<evidence type="ECO:0000313" key="6">
    <source>
        <dbReference type="Proteomes" id="UP000027730"/>
    </source>
</evidence>
<reference evidence="5 6" key="1">
    <citation type="journal article" date="2014" name="BMC Genomics">
        <title>Genome sequencing of four Aureobasidium pullulans varieties: biotechnological potential, stress tolerance, and description of new species.</title>
        <authorList>
            <person name="Gostin Ar C."/>
            <person name="Ohm R.A."/>
            <person name="Kogej T."/>
            <person name="Sonjak S."/>
            <person name="Turk M."/>
            <person name="Zajc J."/>
            <person name="Zalar P."/>
            <person name="Grube M."/>
            <person name="Sun H."/>
            <person name="Han J."/>
            <person name="Sharma A."/>
            <person name="Chiniquy J."/>
            <person name="Ngan C.Y."/>
            <person name="Lipzen A."/>
            <person name="Barry K."/>
            <person name="Grigoriev I.V."/>
            <person name="Gunde-Cimerman N."/>
        </authorList>
    </citation>
    <scope>NUCLEOTIDE SEQUENCE [LARGE SCALE GENOMIC DNA]</scope>
    <source>
        <strain evidence="5 6">CBS 147.97</strain>
    </source>
</reference>
<protein>
    <recommendedName>
        <fullName evidence="4">Ribosomal protein L9 domain-containing protein</fullName>
    </recommendedName>
</protein>
<dbReference type="Pfam" id="PF01281">
    <property type="entry name" value="Ribosomal_L9_N"/>
    <property type="match status" value="1"/>
</dbReference>
<dbReference type="InterPro" id="IPR009027">
    <property type="entry name" value="Ribosomal_bL9/RNase_H1_N"/>
</dbReference>
<sequence length="283" mass="30904">MRPTILPQCTSCLRRISSLGLQEWRGGQQVRGKKKMARAPTTVTVRLTKDVPTFGRKGTYIPISIGRMRNAFFPTRAAEYVTPAQLKDMKAKNITPERDFQFGVPDPAAVRVIEQQSQRTTKRTVEVDKLAPKRATELLSMLLPPVMDFRRRPQESAAPVSETPAAPVKKDKGFSSAAADLLAAAAAPPAIPTSTSATPIFGTVSNADVVSRIVHLLSENQEASRIVLSAEDVKFVNLSTQTAAEADKIRQLGEYKVEVTVKGGETPVERLVRVIPIETESTV</sequence>
<name>A0A074X7H9_9PEZI</name>
<dbReference type="GO" id="GO:0005840">
    <property type="term" value="C:ribosome"/>
    <property type="evidence" value="ECO:0007669"/>
    <property type="project" value="UniProtKB-KW"/>
</dbReference>
<keyword evidence="3" id="KW-0687">Ribonucleoprotein</keyword>
<gene>
    <name evidence="5" type="ORF">M436DRAFT_53784</name>
</gene>
<dbReference type="InterPro" id="IPR036935">
    <property type="entry name" value="Ribosomal_bL9_N_sf"/>
</dbReference>
<dbReference type="RefSeq" id="XP_013424598.1">
    <property type="nucleotide sequence ID" value="XM_013569144.1"/>
</dbReference>
<dbReference type="EMBL" id="KL584717">
    <property type="protein sequence ID" value="KEQ70556.1"/>
    <property type="molecule type" value="Genomic_DNA"/>
</dbReference>
<dbReference type="PANTHER" id="PTHR21368">
    <property type="entry name" value="50S RIBOSOMAL PROTEIN L9"/>
    <property type="match status" value="1"/>
</dbReference>
<evidence type="ECO:0000313" key="5">
    <source>
        <dbReference type="EMBL" id="KEQ70556.1"/>
    </source>
</evidence>
<feature type="domain" description="Ribosomal protein L9" evidence="4">
    <location>
        <begin position="44"/>
        <end position="88"/>
    </location>
</feature>
<dbReference type="HOGENOM" id="CLU_067878_0_0_1"/>
<organism evidence="5 6">
    <name type="scientific">Aureobasidium namibiae CBS 147.97</name>
    <dbReference type="NCBI Taxonomy" id="1043004"/>
    <lineage>
        <taxon>Eukaryota</taxon>
        <taxon>Fungi</taxon>
        <taxon>Dikarya</taxon>
        <taxon>Ascomycota</taxon>
        <taxon>Pezizomycotina</taxon>
        <taxon>Dothideomycetes</taxon>
        <taxon>Dothideomycetidae</taxon>
        <taxon>Dothideales</taxon>
        <taxon>Saccotheciaceae</taxon>
        <taxon>Aureobasidium</taxon>
    </lineage>
</organism>
<accession>A0A074X7H9</accession>
<dbReference type="InterPro" id="IPR020070">
    <property type="entry name" value="Ribosomal_bL9_N"/>
</dbReference>
<evidence type="ECO:0000256" key="3">
    <source>
        <dbReference type="ARBA" id="ARBA00023274"/>
    </source>
</evidence>
<dbReference type="STRING" id="1043004.A0A074X7H9"/>
<dbReference type="GO" id="GO:0003735">
    <property type="term" value="F:structural constituent of ribosome"/>
    <property type="evidence" value="ECO:0007669"/>
    <property type="project" value="InterPro"/>
</dbReference>
<dbReference type="InterPro" id="IPR000244">
    <property type="entry name" value="Ribosomal_bL9"/>
</dbReference>
<evidence type="ECO:0000256" key="2">
    <source>
        <dbReference type="ARBA" id="ARBA00022980"/>
    </source>
</evidence>
<evidence type="ECO:0000256" key="1">
    <source>
        <dbReference type="ARBA" id="ARBA00010605"/>
    </source>
</evidence>
<dbReference type="GO" id="GO:0006412">
    <property type="term" value="P:translation"/>
    <property type="evidence" value="ECO:0007669"/>
    <property type="project" value="InterPro"/>
</dbReference>
<dbReference type="SUPFAM" id="SSF55658">
    <property type="entry name" value="L9 N-domain-like"/>
    <property type="match status" value="1"/>
</dbReference>
<evidence type="ECO:0000259" key="4">
    <source>
        <dbReference type="Pfam" id="PF01281"/>
    </source>
</evidence>
<dbReference type="Gene3D" id="3.40.5.10">
    <property type="entry name" value="Ribosomal protein L9, N-terminal domain"/>
    <property type="match status" value="1"/>
</dbReference>
<dbReference type="OrthoDB" id="5555409at2759"/>